<evidence type="ECO:0000259" key="2">
    <source>
        <dbReference type="PROSITE" id="PS51371"/>
    </source>
</evidence>
<evidence type="ECO:0000313" key="4">
    <source>
        <dbReference type="Proteomes" id="UP001146670"/>
    </source>
</evidence>
<evidence type="ECO:0000256" key="1">
    <source>
        <dbReference type="PROSITE-ProRule" id="PRU00703"/>
    </source>
</evidence>
<dbReference type="InterPro" id="IPR000644">
    <property type="entry name" value="CBS_dom"/>
</dbReference>
<reference evidence="3" key="1">
    <citation type="submission" date="2022-12" db="EMBL/GenBank/DDBJ databases">
        <title>Description and comparative metabolic analysis of Aerococcus sp. nov., isolated from the feces of a pig.</title>
        <authorList>
            <person name="Chang Y.-H."/>
        </authorList>
    </citation>
    <scope>NUCLEOTIDE SEQUENCE</scope>
    <source>
        <strain evidence="3">YH-aer222</strain>
    </source>
</reference>
<dbReference type="InterPro" id="IPR017036">
    <property type="entry name" value="Lmo0553-like"/>
</dbReference>
<dbReference type="Proteomes" id="UP001146670">
    <property type="component" value="Unassembled WGS sequence"/>
</dbReference>
<dbReference type="PROSITE" id="PS51371">
    <property type="entry name" value="CBS"/>
    <property type="match status" value="1"/>
</dbReference>
<dbReference type="InterPro" id="IPR046342">
    <property type="entry name" value="CBS_dom_sf"/>
</dbReference>
<dbReference type="SUPFAM" id="SSF54631">
    <property type="entry name" value="CBS-domain pair"/>
    <property type="match status" value="1"/>
</dbReference>
<dbReference type="CDD" id="cd02116">
    <property type="entry name" value="ACT"/>
    <property type="match status" value="1"/>
</dbReference>
<feature type="domain" description="CBS" evidence="2">
    <location>
        <begin position="8"/>
        <end position="68"/>
    </location>
</feature>
<dbReference type="SMART" id="SM00116">
    <property type="entry name" value="CBS"/>
    <property type="match status" value="1"/>
</dbReference>
<accession>A0A9X3JFP0</accession>
<organism evidence="3 4">
    <name type="scientific">Aerococcus kribbianus</name>
    <dbReference type="NCBI Taxonomy" id="2999064"/>
    <lineage>
        <taxon>Bacteria</taxon>
        <taxon>Bacillati</taxon>
        <taxon>Bacillota</taxon>
        <taxon>Bacilli</taxon>
        <taxon>Lactobacillales</taxon>
        <taxon>Aerococcaceae</taxon>
        <taxon>Aerococcus</taxon>
    </lineage>
</organism>
<dbReference type="EMBL" id="JAPRFR010000003">
    <property type="protein sequence ID" value="MCZ0726161.1"/>
    <property type="molecule type" value="Genomic_DNA"/>
</dbReference>
<keyword evidence="1" id="KW-0129">CBS domain</keyword>
<dbReference type="CDD" id="cd02205">
    <property type="entry name" value="CBS_pair_SF"/>
    <property type="match status" value="1"/>
</dbReference>
<keyword evidence="4" id="KW-1185">Reference proteome</keyword>
<dbReference type="Pfam" id="PF00571">
    <property type="entry name" value="CBS"/>
    <property type="match status" value="1"/>
</dbReference>
<evidence type="ECO:0000313" key="3">
    <source>
        <dbReference type="EMBL" id="MCZ0726161.1"/>
    </source>
</evidence>
<protein>
    <submittedName>
        <fullName evidence="3">Cyclic di-AMP binding protein CbpA</fullName>
    </submittedName>
</protein>
<dbReference type="PIRSF" id="PIRSF035040">
    <property type="entry name" value="UCP035040_CBS_Lmo0553"/>
    <property type="match status" value="1"/>
</dbReference>
<gene>
    <name evidence="3" type="primary">cbpA</name>
    <name evidence="3" type="ORF">OW157_06250</name>
</gene>
<comment type="caution">
    <text evidence="3">The sequence shown here is derived from an EMBL/GenBank/DDBJ whole genome shotgun (WGS) entry which is preliminary data.</text>
</comment>
<dbReference type="RefSeq" id="WP_268752493.1">
    <property type="nucleotide sequence ID" value="NZ_JAPRFQ010000003.1"/>
</dbReference>
<dbReference type="Gene3D" id="3.10.580.10">
    <property type="entry name" value="CBS-domain"/>
    <property type="match status" value="1"/>
</dbReference>
<dbReference type="AlphaFoldDB" id="A0A9X3JFP0"/>
<dbReference type="NCBIfam" id="NF038387">
    <property type="entry name" value="CBS_CbpA"/>
    <property type="match status" value="1"/>
</dbReference>
<proteinExistence type="predicted"/>
<sequence>MNITDYSIKKEDIVYVHEDSTLKEALALMETHHFRCIPILDKSATLFRGTIYRQHIYQYIIQKKSLDLPVTHLQKNATKYIYANSSFYQVMFAVRDLPYITILNPDHTFYGILTHRAFETALYRAWGLNADSYILTIELPQNKRGSLAKVTRIIGRYVSISSMISWADKDHKKNYMTMNLDESCDLETLHKIINRLEARDFRVLSTQHTKEIFL</sequence>
<name>A0A9X3JFP0_9LACT</name>